<feature type="transmembrane region" description="Helical" evidence="1">
    <location>
        <begin position="21"/>
        <end position="40"/>
    </location>
</feature>
<feature type="transmembrane region" description="Helical" evidence="1">
    <location>
        <begin position="198"/>
        <end position="217"/>
    </location>
</feature>
<gene>
    <name evidence="3" type="ORF">COT92_01855</name>
</gene>
<accession>A0A2H0VB03</accession>
<dbReference type="EMBL" id="PFAK01000030">
    <property type="protein sequence ID" value="PIR96297.1"/>
    <property type="molecule type" value="Genomic_DNA"/>
</dbReference>
<dbReference type="Proteomes" id="UP000230922">
    <property type="component" value="Unassembled WGS sequence"/>
</dbReference>
<feature type="transmembrane region" description="Helical" evidence="1">
    <location>
        <begin position="113"/>
        <end position="131"/>
    </location>
</feature>
<keyword evidence="1" id="KW-0812">Transmembrane</keyword>
<feature type="transmembrane region" description="Helical" evidence="1">
    <location>
        <begin position="143"/>
        <end position="161"/>
    </location>
</feature>
<organism evidence="3 4">
    <name type="scientific">Candidatus Doudnabacteria bacterium CG10_big_fil_rev_8_21_14_0_10_42_18</name>
    <dbReference type="NCBI Taxonomy" id="1974552"/>
    <lineage>
        <taxon>Bacteria</taxon>
        <taxon>Candidatus Doudnaibacteriota</taxon>
    </lineage>
</organism>
<feature type="transmembrane region" description="Helical" evidence="1">
    <location>
        <begin position="167"/>
        <end position="186"/>
    </location>
</feature>
<proteinExistence type="predicted"/>
<evidence type="ECO:0000313" key="4">
    <source>
        <dbReference type="Proteomes" id="UP000230922"/>
    </source>
</evidence>
<keyword evidence="1" id="KW-0472">Membrane</keyword>
<keyword evidence="1" id="KW-1133">Transmembrane helix</keyword>
<dbReference type="InterPro" id="IPR022606">
    <property type="entry name" value="DUF2914"/>
</dbReference>
<reference evidence="4" key="1">
    <citation type="submission" date="2017-09" db="EMBL/GenBank/DDBJ databases">
        <title>Depth-based differentiation of microbial function through sediment-hosted aquifers and enrichment of novel symbionts in the deep terrestrial subsurface.</title>
        <authorList>
            <person name="Probst A.J."/>
            <person name="Ladd B."/>
            <person name="Jarett J.K."/>
            <person name="Geller-Mcgrath D.E."/>
            <person name="Sieber C.M.K."/>
            <person name="Emerson J.B."/>
            <person name="Anantharaman K."/>
            <person name="Thomas B.C."/>
            <person name="Malmstrom R."/>
            <person name="Stieglmeier M."/>
            <person name="Klingl A."/>
            <person name="Woyke T."/>
            <person name="Ryan C.M."/>
            <person name="Banfield J.F."/>
        </authorList>
    </citation>
    <scope>NUCLEOTIDE SEQUENCE [LARGE SCALE GENOMIC DNA]</scope>
</reference>
<feature type="transmembrane region" description="Helical" evidence="1">
    <location>
        <begin position="46"/>
        <end position="67"/>
    </location>
</feature>
<protein>
    <recommendedName>
        <fullName evidence="2">DUF2914 domain-containing protein</fullName>
    </recommendedName>
</protein>
<feature type="domain" description="DUF2914" evidence="2">
    <location>
        <begin position="285"/>
        <end position="352"/>
    </location>
</feature>
<sequence length="366" mass="42278">MKRIFALKSHYQKIKGFYKKYERWLMPVTLAVGFTADYITFVNIQINTALTILFIYWVICAVAIAFIHSYDAGKIPEKLRYIRLFTPLLVQFTFGGLLSNSFIFYWFSGSIWVSWPFILAFVAIMVSNDALREQFKRPTTQLSVYFFSTFSIFSVALPFTFSSLSPGLFLGAGAAALVFIVLYIVMLRRLTEKEKFKVPHLAISIFSIFIITNVFYFTNLIPPVPLAVRETGLYHNVQKTAAGYMLTGEKQSFWQKLIPGQTIHLRAGEKAYIFSAIFAPEKLTTKIVHEWQFYDEKQDDWVIKDKLSFTLMGDRKEGFRGYSLKTNLPEGSWRVYIKTTRGQTLGRIKFKVETPEKPLETEEAIK</sequence>
<name>A0A2H0VB03_9BACT</name>
<comment type="caution">
    <text evidence="3">The sequence shown here is derived from an EMBL/GenBank/DDBJ whole genome shotgun (WGS) entry which is preliminary data.</text>
</comment>
<evidence type="ECO:0000256" key="1">
    <source>
        <dbReference type="SAM" id="Phobius"/>
    </source>
</evidence>
<dbReference type="AlphaFoldDB" id="A0A2H0VB03"/>
<evidence type="ECO:0000313" key="3">
    <source>
        <dbReference type="EMBL" id="PIR96297.1"/>
    </source>
</evidence>
<evidence type="ECO:0000259" key="2">
    <source>
        <dbReference type="Pfam" id="PF11141"/>
    </source>
</evidence>
<dbReference type="Pfam" id="PF11141">
    <property type="entry name" value="DUF2914"/>
    <property type="match status" value="1"/>
</dbReference>